<evidence type="ECO:0000256" key="1">
    <source>
        <dbReference type="ARBA" id="ARBA00022723"/>
    </source>
</evidence>
<dbReference type="InterPro" id="IPR013083">
    <property type="entry name" value="Znf_RING/FYVE/PHD"/>
</dbReference>
<dbReference type="GO" id="GO:0031213">
    <property type="term" value="C:RSF complex"/>
    <property type="evidence" value="ECO:0007669"/>
    <property type="project" value="InterPro"/>
</dbReference>
<sequence length="842" mass="94312">MGSRKRTRSEIMPSPDEQPTEEPGLLQRLRNTWEFACLMQYIAIFGQVMKIDEEFEMEDLENECMKPEPSQKLLEIGLCLLKWISSHRGLTVDNFDEYTRRQYNAKAPHVVNPFGQEEEPLKFMDFDVFLKVRVLHQLSVWTFWNPDRIRDKMPEKKENEQLQWRIEEFGYDREGRAYYVLDDNRLYRRTDPPIPTTQRPKKKPKSRSSRNSRASKRASRAAVEEETEEENQDPADSATGDPEPKWECVAVTLTEYNEFLDTIRKSKDPDEKGLRSQIEEHVLPLLEKAEEALQRKRMKREKEELALHMIAGAKRSSRLAGKFEKERAEREAAEAARKHEADLAEARREQAKQEQREGDRQSRMMTREQRIKDREQKRILHEAELERIADEQEKVNRGESRSSARHLQVELEKSQRNLADLSQDDQWIFDCSGCGVYGENLDDGSHSVACEKCNVWQHSSCLGIRKEDAEKEDFHFVCQDCKQKEERANLPKIPPLKFRLSSSASPSAVPPTGQKRKLEEDDDLPPPSPVKRTHTALSSVQDGVVLPHTSEPKPASLGVESGFSVPRSPERRVHPSSHTSLPSSSPPRPTFSPPKGAYGPAHAMPGQHALPPMQPAPQLPPLGPFHAARPSSSHSGHGPIQNQPSMSPTQGNHDVGPLAGFPHTTASNGNSAYSSFESYATPRPQSGHATTPAMSSHYPSFSAQATPNGNHSSPPHSSHGMGLSGISPTKQSPRPMTSGHNGPGAVVLPPIRRLEPSPKLMGRSSPDAPIPPPVKCMTPEQEERRQRENASLAQPGPHYPANGQPTLMSSPSLNRIPSLGAAANAVPEPVPSPQRGGNDSRQ</sequence>
<feature type="compositionally biased region" description="Basic residues" evidence="4">
    <location>
        <begin position="199"/>
        <end position="219"/>
    </location>
</feature>
<name>A0A9W9ITC5_9EURO</name>
<dbReference type="AlphaFoldDB" id="A0A9W9ITC5"/>
<feature type="compositionally biased region" description="Low complexity" evidence="4">
    <location>
        <begin position="501"/>
        <end position="511"/>
    </location>
</feature>
<dbReference type="EMBL" id="JAPQKO010000001">
    <property type="protein sequence ID" value="KAJ5183649.1"/>
    <property type="molecule type" value="Genomic_DNA"/>
</dbReference>
<feature type="region of interest" description="Disordered" evidence="4">
    <location>
        <begin position="1"/>
        <end position="24"/>
    </location>
</feature>
<dbReference type="SMART" id="SM00249">
    <property type="entry name" value="PHD"/>
    <property type="match status" value="1"/>
</dbReference>
<dbReference type="Proteomes" id="UP001146351">
    <property type="component" value="Unassembled WGS sequence"/>
</dbReference>
<dbReference type="InterPro" id="IPR011011">
    <property type="entry name" value="Znf_FYVE_PHD"/>
</dbReference>
<feature type="compositionally biased region" description="Polar residues" evidence="4">
    <location>
        <begin position="726"/>
        <end position="740"/>
    </location>
</feature>
<dbReference type="InterPro" id="IPR019786">
    <property type="entry name" value="Zinc_finger_PHD-type_CS"/>
</dbReference>
<gene>
    <name evidence="6" type="ORF">N7492_001265</name>
</gene>
<evidence type="ECO:0000313" key="6">
    <source>
        <dbReference type="EMBL" id="KAJ5183649.1"/>
    </source>
</evidence>
<dbReference type="PROSITE" id="PS01359">
    <property type="entry name" value="ZF_PHD_1"/>
    <property type="match status" value="1"/>
</dbReference>
<dbReference type="PANTHER" id="PTHR14296:SF3">
    <property type="entry name" value="DIKAR, ISOFORM F"/>
    <property type="match status" value="1"/>
</dbReference>
<keyword evidence="7" id="KW-1185">Reference proteome</keyword>
<accession>A0A9W9ITC5</accession>
<dbReference type="InterPro" id="IPR028938">
    <property type="entry name" value="Rsf1-like"/>
</dbReference>
<feature type="compositionally biased region" description="Polar residues" evidence="4">
    <location>
        <begin position="803"/>
        <end position="815"/>
    </location>
</feature>
<proteinExistence type="predicted"/>
<feature type="region of interest" description="Disordered" evidence="4">
    <location>
        <begin position="492"/>
        <end position="842"/>
    </location>
</feature>
<keyword evidence="2" id="KW-0863">Zinc-finger</keyword>
<dbReference type="SUPFAM" id="SSF57903">
    <property type="entry name" value="FYVE/PHD zinc finger"/>
    <property type="match status" value="1"/>
</dbReference>
<dbReference type="Pfam" id="PF00628">
    <property type="entry name" value="PHD"/>
    <property type="match status" value="1"/>
</dbReference>
<dbReference type="InterPro" id="IPR001965">
    <property type="entry name" value="Znf_PHD"/>
</dbReference>
<feature type="compositionally biased region" description="Low complexity" evidence="4">
    <location>
        <begin position="707"/>
        <end position="720"/>
    </location>
</feature>
<reference evidence="6" key="2">
    <citation type="journal article" date="2023" name="IMA Fungus">
        <title>Comparative genomic study of the Penicillium genus elucidates a diverse pangenome and 15 lateral gene transfer events.</title>
        <authorList>
            <person name="Petersen C."/>
            <person name="Sorensen T."/>
            <person name="Nielsen M.R."/>
            <person name="Sondergaard T.E."/>
            <person name="Sorensen J.L."/>
            <person name="Fitzpatrick D.A."/>
            <person name="Frisvad J.C."/>
            <person name="Nielsen K.L."/>
        </authorList>
    </citation>
    <scope>NUCLEOTIDE SEQUENCE</scope>
    <source>
        <strain evidence="6">IBT 21917</strain>
    </source>
</reference>
<protein>
    <recommendedName>
        <fullName evidence="5">Zinc finger PHD-type domain-containing protein</fullName>
    </recommendedName>
</protein>
<comment type="caution">
    <text evidence="6">The sequence shown here is derived from an EMBL/GenBank/DDBJ whole genome shotgun (WGS) entry which is preliminary data.</text>
</comment>
<keyword evidence="3" id="KW-0862">Zinc</keyword>
<dbReference type="Gene3D" id="3.30.40.10">
    <property type="entry name" value="Zinc/RING finger domain, C3HC4 (zinc finger)"/>
    <property type="match status" value="1"/>
</dbReference>
<feature type="domain" description="Zinc finger PHD-type" evidence="5">
    <location>
        <begin position="430"/>
        <end position="482"/>
    </location>
</feature>
<feature type="compositionally biased region" description="Pro residues" evidence="4">
    <location>
        <begin position="612"/>
        <end position="623"/>
    </location>
</feature>
<reference evidence="6" key="1">
    <citation type="submission" date="2022-11" db="EMBL/GenBank/DDBJ databases">
        <authorList>
            <person name="Petersen C."/>
        </authorList>
    </citation>
    <scope>NUCLEOTIDE SEQUENCE</scope>
    <source>
        <strain evidence="6">IBT 21917</strain>
    </source>
</reference>
<dbReference type="GO" id="GO:0008270">
    <property type="term" value="F:zinc ion binding"/>
    <property type="evidence" value="ECO:0007669"/>
    <property type="project" value="UniProtKB-KW"/>
</dbReference>
<organism evidence="6 7">
    <name type="scientific">Penicillium capsulatum</name>
    <dbReference type="NCBI Taxonomy" id="69766"/>
    <lineage>
        <taxon>Eukaryota</taxon>
        <taxon>Fungi</taxon>
        <taxon>Dikarya</taxon>
        <taxon>Ascomycota</taxon>
        <taxon>Pezizomycotina</taxon>
        <taxon>Eurotiomycetes</taxon>
        <taxon>Eurotiomycetidae</taxon>
        <taxon>Eurotiales</taxon>
        <taxon>Aspergillaceae</taxon>
        <taxon>Penicillium</taxon>
    </lineage>
</organism>
<dbReference type="InterPro" id="IPR019787">
    <property type="entry name" value="Znf_PHD-finger"/>
</dbReference>
<evidence type="ECO:0000256" key="2">
    <source>
        <dbReference type="ARBA" id="ARBA00022771"/>
    </source>
</evidence>
<feature type="region of interest" description="Disordered" evidence="4">
    <location>
        <begin position="321"/>
        <end position="373"/>
    </location>
</feature>
<keyword evidence="1" id="KW-0479">Metal-binding</keyword>
<dbReference type="OrthoDB" id="303107at2759"/>
<feature type="region of interest" description="Disordered" evidence="4">
    <location>
        <begin position="189"/>
        <end position="244"/>
    </location>
</feature>
<feature type="compositionally biased region" description="Polar residues" evidence="4">
    <location>
        <begin position="664"/>
        <end position="706"/>
    </location>
</feature>
<evidence type="ECO:0000313" key="7">
    <source>
        <dbReference type="Proteomes" id="UP001146351"/>
    </source>
</evidence>
<evidence type="ECO:0000259" key="5">
    <source>
        <dbReference type="SMART" id="SM00249"/>
    </source>
</evidence>
<evidence type="ECO:0000256" key="3">
    <source>
        <dbReference type="ARBA" id="ARBA00022833"/>
    </source>
</evidence>
<dbReference type="PANTHER" id="PTHR14296">
    <property type="entry name" value="REMODELING AND SPACING FACTOR 1"/>
    <property type="match status" value="1"/>
</dbReference>
<evidence type="ECO:0000256" key="4">
    <source>
        <dbReference type="SAM" id="MobiDB-lite"/>
    </source>
</evidence>
<dbReference type="GO" id="GO:0006355">
    <property type="term" value="P:regulation of DNA-templated transcription"/>
    <property type="evidence" value="ECO:0007669"/>
    <property type="project" value="InterPro"/>
</dbReference>
<feature type="compositionally biased region" description="Polar residues" evidence="4">
    <location>
        <begin position="630"/>
        <end position="652"/>
    </location>
</feature>
<feature type="compositionally biased region" description="Acidic residues" evidence="4">
    <location>
        <begin position="224"/>
        <end position="233"/>
    </location>
</feature>